<dbReference type="AlphaFoldDB" id="A0A0B6ZTY8"/>
<feature type="non-terminal residue" evidence="2">
    <location>
        <position position="160"/>
    </location>
</feature>
<evidence type="ECO:0000313" key="2">
    <source>
        <dbReference type="EMBL" id="CEK71311.1"/>
    </source>
</evidence>
<proteinExistence type="predicted"/>
<sequence length="160" mass="18581">MNDAAHSNKQIISDTKGRLIKAEQDLESERRSKVVEIADLSKKLEKSFAEKTILQQKFDDVNFNLAEVERKLAEKDKELDNVLKDLSVTQLELKKIQETLSKTRENSDDQLVYITTQFEKEKKRADDVKEELSRQVLSLTEERNNLSQEKMAVLNQIMNL</sequence>
<name>A0A0B6ZTY8_9EUPU</name>
<accession>A0A0B6ZTY8</accession>
<reference evidence="2" key="1">
    <citation type="submission" date="2014-12" db="EMBL/GenBank/DDBJ databases">
        <title>Insight into the proteome of Arion vulgaris.</title>
        <authorList>
            <person name="Aradska J."/>
            <person name="Bulat T."/>
            <person name="Smidak R."/>
            <person name="Sarate P."/>
            <person name="Gangsoo J."/>
            <person name="Sialana F."/>
            <person name="Bilban M."/>
            <person name="Lubec G."/>
        </authorList>
    </citation>
    <scope>NUCLEOTIDE SEQUENCE</scope>
    <source>
        <tissue evidence="2">Skin</tissue>
    </source>
</reference>
<keyword evidence="1" id="KW-0175">Coiled coil</keyword>
<organism evidence="2">
    <name type="scientific">Arion vulgaris</name>
    <dbReference type="NCBI Taxonomy" id="1028688"/>
    <lineage>
        <taxon>Eukaryota</taxon>
        <taxon>Metazoa</taxon>
        <taxon>Spiralia</taxon>
        <taxon>Lophotrochozoa</taxon>
        <taxon>Mollusca</taxon>
        <taxon>Gastropoda</taxon>
        <taxon>Heterobranchia</taxon>
        <taxon>Euthyneura</taxon>
        <taxon>Panpulmonata</taxon>
        <taxon>Eupulmonata</taxon>
        <taxon>Stylommatophora</taxon>
        <taxon>Helicina</taxon>
        <taxon>Arionoidea</taxon>
        <taxon>Arionidae</taxon>
        <taxon>Arion</taxon>
    </lineage>
</organism>
<gene>
    <name evidence="2" type="primary">ORF77818</name>
</gene>
<protein>
    <submittedName>
        <fullName evidence="2">Uncharacterized protein</fullName>
    </submittedName>
</protein>
<evidence type="ECO:0000256" key="1">
    <source>
        <dbReference type="SAM" id="Coils"/>
    </source>
</evidence>
<dbReference type="EMBL" id="HACG01024446">
    <property type="protein sequence ID" value="CEK71311.1"/>
    <property type="molecule type" value="Transcribed_RNA"/>
</dbReference>
<feature type="coiled-coil region" evidence="1">
    <location>
        <begin position="58"/>
        <end position="149"/>
    </location>
</feature>